<gene>
    <name evidence="1" type="ORF">F5X71_06360</name>
</gene>
<evidence type="ECO:0008006" key="3">
    <source>
        <dbReference type="Google" id="ProtNLM"/>
    </source>
</evidence>
<evidence type="ECO:0000313" key="2">
    <source>
        <dbReference type="Proteomes" id="UP000501705"/>
    </source>
</evidence>
<protein>
    <recommendedName>
        <fullName evidence="3">Methyltransferase type 11 domain-containing protein</fullName>
    </recommendedName>
</protein>
<organism evidence="1 2">
    <name type="scientific">Nocardia brasiliensis</name>
    <dbReference type="NCBI Taxonomy" id="37326"/>
    <lineage>
        <taxon>Bacteria</taxon>
        <taxon>Bacillati</taxon>
        <taxon>Actinomycetota</taxon>
        <taxon>Actinomycetes</taxon>
        <taxon>Mycobacteriales</taxon>
        <taxon>Nocardiaceae</taxon>
        <taxon>Nocardia</taxon>
    </lineage>
</organism>
<proteinExistence type="predicted"/>
<dbReference type="Proteomes" id="UP000501705">
    <property type="component" value="Chromosome"/>
</dbReference>
<dbReference type="SUPFAM" id="SSF53335">
    <property type="entry name" value="S-adenosyl-L-methionine-dependent methyltransferases"/>
    <property type="match status" value="1"/>
</dbReference>
<dbReference type="Gene3D" id="3.40.50.150">
    <property type="entry name" value="Vaccinia Virus protein VP39"/>
    <property type="match status" value="1"/>
</dbReference>
<sequence>MTEYRAIFTLSDADLRGRILDCPGGAASFTAEASELGAQVTAADPVYARAPDALRAFALTETDRGSDWATAHSHRYRWDWYGSPERHRQLRHAAARRFGTDLIAHPGRYVATELPSLPFPDRGFDLVLSSHLLFTYADRLDAHFHLTALLELARVCAGEVRLYPLVDHLGTQQDALVARLRKELADKGIGTELRATEYEFHHGATTILVLHP</sequence>
<dbReference type="EMBL" id="CP046171">
    <property type="protein sequence ID" value="QIS07223.1"/>
    <property type="molecule type" value="Genomic_DNA"/>
</dbReference>
<dbReference type="AlphaFoldDB" id="A0A6G9Y2C1"/>
<accession>A0A6G9Y2C1</accession>
<reference evidence="1 2" key="1">
    <citation type="journal article" date="2019" name="ACS Chem. Biol.">
        <title>Identification and Mobilization of a Cryptic Antibiotic Biosynthesis Gene Locus from a Human-Pathogenic Nocardia Isolate.</title>
        <authorList>
            <person name="Herisse M."/>
            <person name="Ishida K."/>
            <person name="Porter J.L."/>
            <person name="Howden B."/>
            <person name="Hertweck C."/>
            <person name="Stinear T.P."/>
            <person name="Pidot S.J."/>
        </authorList>
    </citation>
    <scope>NUCLEOTIDE SEQUENCE [LARGE SCALE GENOMIC DNA]</scope>
    <source>
        <strain evidence="1 2">AUSMDU00024985</strain>
    </source>
</reference>
<name>A0A6G9Y2C1_NOCBR</name>
<evidence type="ECO:0000313" key="1">
    <source>
        <dbReference type="EMBL" id="QIS07223.1"/>
    </source>
</evidence>
<dbReference type="InterPro" id="IPR029063">
    <property type="entry name" value="SAM-dependent_MTases_sf"/>
</dbReference>